<reference evidence="2 3" key="1">
    <citation type="submission" date="2013-03" db="EMBL/GenBank/DDBJ databases">
        <title>The Genome Sequence of Acinetobacter sp. CIP 110321.</title>
        <authorList>
            <consortium name="The Broad Institute Genome Sequencing Platform"/>
            <consortium name="The Broad Institute Genome Sequencing Center for Infectious Disease"/>
            <person name="Cerqueira G."/>
            <person name="Feldgarden M."/>
            <person name="Courvalin P."/>
            <person name="Perichon B."/>
            <person name="Grillot-Courvalin C."/>
            <person name="Clermont D."/>
            <person name="Rocha E."/>
            <person name="Yoon E.-J."/>
            <person name="Nemec A."/>
            <person name="Walker B."/>
            <person name="Young S.K."/>
            <person name="Zeng Q."/>
            <person name="Gargeya S."/>
            <person name="Fitzgerald M."/>
            <person name="Haas B."/>
            <person name="Abouelleil A."/>
            <person name="Alvarado L."/>
            <person name="Arachchi H.M."/>
            <person name="Berlin A.M."/>
            <person name="Chapman S.B."/>
            <person name="Dewar J."/>
            <person name="Goldberg J."/>
            <person name="Griggs A."/>
            <person name="Gujja S."/>
            <person name="Hansen M."/>
            <person name="Howarth C."/>
            <person name="Imamovic A."/>
            <person name="Larimer J."/>
            <person name="McCowan C."/>
            <person name="Murphy C."/>
            <person name="Neiman D."/>
            <person name="Pearson M."/>
            <person name="Priest M."/>
            <person name="Roberts A."/>
            <person name="Saif S."/>
            <person name="Shea T."/>
            <person name="Sisk P."/>
            <person name="Sykes S."/>
            <person name="Wortman J."/>
            <person name="Nusbaum C."/>
            <person name="Birren B."/>
        </authorList>
    </citation>
    <scope>NUCLEOTIDE SEQUENCE [LARGE SCALE GENOMIC DNA]</scope>
    <source>
        <strain evidence="2 3">CIP 110321</strain>
    </source>
</reference>
<keyword evidence="1" id="KW-1133">Transmembrane helix</keyword>
<gene>
    <name evidence="2" type="ORF">F896_01940</name>
</gene>
<keyword evidence="1" id="KW-0472">Membrane</keyword>
<organism evidence="2 3">
    <name type="scientific">Acinetobacter genomosp. 15BJ</name>
    <dbReference type="NCBI Taxonomy" id="106651"/>
    <lineage>
        <taxon>Bacteria</taxon>
        <taxon>Pseudomonadati</taxon>
        <taxon>Pseudomonadota</taxon>
        <taxon>Gammaproteobacteria</taxon>
        <taxon>Moraxellales</taxon>
        <taxon>Moraxellaceae</taxon>
        <taxon>Acinetobacter</taxon>
    </lineage>
</organism>
<dbReference type="HOGENOM" id="CLU_2930606_0_0_6"/>
<dbReference type="AlphaFoldDB" id="R9AZG3"/>
<feature type="transmembrane region" description="Helical" evidence="1">
    <location>
        <begin position="6"/>
        <end position="28"/>
    </location>
</feature>
<evidence type="ECO:0000313" key="2">
    <source>
        <dbReference type="EMBL" id="EOR07567.1"/>
    </source>
</evidence>
<accession>R9AZG3</accession>
<keyword evidence="1" id="KW-0812">Transmembrane</keyword>
<name>R9AZG3_9GAMM</name>
<evidence type="ECO:0000313" key="3">
    <source>
        <dbReference type="Proteomes" id="UP000016203"/>
    </source>
</evidence>
<proteinExistence type="predicted"/>
<protein>
    <submittedName>
        <fullName evidence="2">Uncharacterized protein</fullName>
    </submittedName>
</protein>
<sequence length="60" mass="6794">MVVLILHRVPAVGSVILLPLPVTSLWVAERMKDATKGSLNREPLFFNPRESYITHSNYSE</sequence>
<dbReference type="Proteomes" id="UP000016203">
    <property type="component" value="Unassembled WGS sequence"/>
</dbReference>
<comment type="caution">
    <text evidence="2">The sequence shown here is derived from an EMBL/GenBank/DDBJ whole genome shotgun (WGS) entry which is preliminary data.</text>
</comment>
<evidence type="ECO:0000256" key="1">
    <source>
        <dbReference type="SAM" id="Phobius"/>
    </source>
</evidence>
<dbReference type="EMBL" id="AQFL01000012">
    <property type="protein sequence ID" value="EOR07567.1"/>
    <property type="molecule type" value="Genomic_DNA"/>
</dbReference>